<dbReference type="InterPro" id="IPR036322">
    <property type="entry name" value="WD40_repeat_dom_sf"/>
</dbReference>
<accession>A0A9Q0RFD5</accession>
<protein>
    <submittedName>
        <fullName evidence="1">Kicstor complex protein kaptin</fullName>
    </submittedName>
</protein>
<dbReference type="PANTHER" id="PTHR15435">
    <property type="entry name" value="KICSTOR COMPLEX PROTEIN KAPTIN"/>
    <property type="match status" value="1"/>
</dbReference>
<dbReference type="InterPro" id="IPR029982">
    <property type="entry name" value="Kptn"/>
</dbReference>
<comment type="caution">
    <text evidence="1">The sequence shown here is derived from an EMBL/GenBank/DDBJ whole genome shotgun (WGS) entry which is preliminary data.</text>
</comment>
<reference evidence="1" key="1">
    <citation type="submission" date="2022-10" db="EMBL/GenBank/DDBJ databases">
        <title>Novel sulphate-reducing endosymbionts in the free-living metamonad Anaeramoeba.</title>
        <authorList>
            <person name="Jerlstrom-Hultqvist J."/>
            <person name="Cepicka I."/>
            <person name="Gallot-Lavallee L."/>
            <person name="Salas-Leiva D."/>
            <person name="Curtis B.A."/>
            <person name="Zahonova K."/>
            <person name="Pipaliya S."/>
            <person name="Dacks J."/>
            <person name="Roger A.J."/>
        </authorList>
    </citation>
    <scope>NUCLEOTIDE SEQUENCE</scope>
    <source>
        <strain evidence="1">BMAN</strain>
    </source>
</reference>
<dbReference type="GO" id="GO:0030027">
    <property type="term" value="C:lamellipodium"/>
    <property type="evidence" value="ECO:0007669"/>
    <property type="project" value="TreeGrafter"/>
</dbReference>
<dbReference type="AlphaFoldDB" id="A0A9Q0RFD5"/>
<dbReference type="Proteomes" id="UP001149090">
    <property type="component" value="Unassembled WGS sequence"/>
</dbReference>
<gene>
    <name evidence="1" type="ORF">M0811_05281</name>
</gene>
<sequence length="397" mass="46274">MIEIFKTQHNGTTNIYGQTLLRNERKIYPLLASRNKILIFQFNEIKTIWESSIFFKSRYEIIAISCFKKIPYTALITSKIKKGKKEKPKFSLIILKKNLRNMEKETEQEIILSFTPIFLSSFGFDFGFDCEFFLISDDNSKIHIFEMQQNMEFHEKEIKKGFLYELTQFKSPVINLIMRELKDKRITIAGCQNGLLHLFITQIDYENEAKKETIIHESEGFLNGPVSCLQMIIPKSKKSKNISESTLNQIIEDNKEKQEKITKRIHLLISDTIESVLLLKNININGIPKFPFESSSLILKSSLFDSVTCMHLVHNPQFMKKSILFVGTFIGLFLVFQAKLSAEEWIEKKELRTNLETPIFSIRSFISKIKNQLIISVATDSRLHFFQINIISKENIN</sequence>
<dbReference type="GO" id="GO:1904262">
    <property type="term" value="P:negative regulation of TORC1 signaling"/>
    <property type="evidence" value="ECO:0007669"/>
    <property type="project" value="TreeGrafter"/>
</dbReference>
<name>A0A9Q0RFD5_ANAIG</name>
<evidence type="ECO:0000313" key="1">
    <source>
        <dbReference type="EMBL" id="KAJ5078024.1"/>
    </source>
</evidence>
<dbReference type="GO" id="GO:0015629">
    <property type="term" value="C:actin cytoskeleton"/>
    <property type="evidence" value="ECO:0007669"/>
    <property type="project" value="InterPro"/>
</dbReference>
<dbReference type="GO" id="GO:0007015">
    <property type="term" value="P:actin filament organization"/>
    <property type="evidence" value="ECO:0007669"/>
    <property type="project" value="InterPro"/>
</dbReference>
<dbReference type="SUPFAM" id="SSF50978">
    <property type="entry name" value="WD40 repeat-like"/>
    <property type="match status" value="1"/>
</dbReference>
<dbReference type="GO" id="GO:0034198">
    <property type="term" value="P:cellular response to amino acid starvation"/>
    <property type="evidence" value="ECO:0007669"/>
    <property type="project" value="TreeGrafter"/>
</dbReference>
<proteinExistence type="predicted"/>
<keyword evidence="2" id="KW-1185">Reference proteome</keyword>
<organism evidence="1 2">
    <name type="scientific">Anaeramoeba ignava</name>
    <name type="common">Anaerobic marine amoeba</name>
    <dbReference type="NCBI Taxonomy" id="1746090"/>
    <lineage>
        <taxon>Eukaryota</taxon>
        <taxon>Metamonada</taxon>
        <taxon>Anaeramoebidae</taxon>
        <taxon>Anaeramoeba</taxon>
    </lineage>
</organism>
<dbReference type="GO" id="GO:0051015">
    <property type="term" value="F:actin filament binding"/>
    <property type="evidence" value="ECO:0007669"/>
    <property type="project" value="TreeGrafter"/>
</dbReference>
<dbReference type="PANTHER" id="PTHR15435:SF2">
    <property type="entry name" value="KICSTOR COMPLEX PROTEIN KAPTIN"/>
    <property type="match status" value="1"/>
</dbReference>
<evidence type="ECO:0000313" key="2">
    <source>
        <dbReference type="Proteomes" id="UP001149090"/>
    </source>
</evidence>
<dbReference type="EMBL" id="JAPDFW010000055">
    <property type="protein sequence ID" value="KAJ5078024.1"/>
    <property type="molecule type" value="Genomic_DNA"/>
</dbReference>